<gene>
    <name evidence="2" type="ORF">EB796_022250</name>
</gene>
<evidence type="ECO:0000313" key="3">
    <source>
        <dbReference type="Proteomes" id="UP000593567"/>
    </source>
</evidence>
<feature type="compositionally biased region" description="Polar residues" evidence="1">
    <location>
        <begin position="80"/>
        <end position="95"/>
    </location>
</feature>
<comment type="caution">
    <text evidence="2">The sequence shown here is derived from an EMBL/GenBank/DDBJ whole genome shotgun (WGS) entry which is preliminary data.</text>
</comment>
<organism evidence="2 3">
    <name type="scientific">Bugula neritina</name>
    <name type="common">Brown bryozoan</name>
    <name type="synonym">Sertularia neritina</name>
    <dbReference type="NCBI Taxonomy" id="10212"/>
    <lineage>
        <taxon>Eukaryota</taxon>
        <taxon>Metazoa</taxon>
        <taxon>Spiralia</taxon>
        <taxon>Lophotrochozoa</taxon>
        <taxon>Bryozoa</taxon>
        <taxon>Gymnolaemata</taxon>
        <taxon>Cheilostomatida</taxon>
        <taxon>Flustrina</taxon>
        <taxon>Buguloidea</taxon>
        <taxon>Bugulidae</taxon>
        <taxon>Bugula</taxon>
    </lineage>
</organism>
<dbReference type="AlphaFoldDB" id="A0A7J7IZU5"/>
<reference evidence="2" key="1">
    <citation type="submission" date="2020-06" db="EMBL/GenBank/DDBJ databases">
        <title>Draft genome of Bugula neritina, a colonial animal packing powerful symbionts and potential medicines.</title>
        <authorList>
            <person name="Rayko M."/>
        </authorList>
    </citation>
    <scope>NUCLEOTIDE SEQUENCE [LARGE SCALE GENOMIC DNA]</scope>
    <source>
        <strain evidence="2">Kwan_BN1</strain>
    </source>
</reference>
<evidence type="ECO:0000256" key="1">
    <source>
        <dbReference type="SAM" id="MobiDB-lite"/>
    </source>
</evidence>
<accession>A0A7J7IZU5</accession>
<proteinExistence type="predicted"/>
<name>A0A7J7IZU5_BUGNE</name>
<dbReference type="GO" id="GO:0005763">
    <property type="term" value="C:mitochondrial small ribosomal subunit"/>
    <property type="evidence" value="ECO:0007669"/>
    <property type="project" value="TreeGrafter"/>
</dbReference>
<sequence length="222" mass="25157">MSAVHLLKWQHFAKATLLQPKYVKSALPVIYKLNISLQSYLCTDANNQGLSNELQGFIKAQETLSDLINKKDAKRDHQPEIQNENEVTGDENGQSLPVPKRATEEATEDVDRFKTFAQLYKDSPTVRLGDFTDQLVIGKIVMRVNDELHIDYGGKFNCVCRVPKTASNMKESNNAEYQEGKEVIIAVKDHEMTARFMGYDKDMTLLEADARLVSLFRTGKLK</sequence>
<dbReference type="EMBL" id="VXIV02003230">
    <property type="protein sequence ID" value="KAF6019443.1"/>
    <property type="molecule type" value="Genomic_DNA"/>
</dbReference>
<dbReference type="Proteomes" id="UP000593567">
    <property type="component" value="Unassembled WGS sequence"/>
</dbReference>
<protein>
    <submittedName>
        <fullName evidence="2">MRPS28</fullName>
    </submittedName>
</protein>
<keyword evidence="3" id="KW-1185">Reference proteome</keyword>
<dbReference type="PANTHER" id="PTHR13447:SF2">
    <property type="entry name" value="SMALL RIBOSOMAL SUBUNIT PROTEIN BS1M"/>
    <property type="match status" value="1"/>
</dbReference>
<feature type="region of interest" description="Disordered" evidence="1">
    <location>
        <begin position="71"/>
        <end position="107"/>
    </location>
</feature>
<dbReference type="InterPro" id="IPR019375">
    <property type="entry name" value="Ribosomal_bS1m"/>
</dbReference>
<dbReference type="OrthoDB" id="6020229at2759"/>
<evidence type="ECO:0000313" key="2">
    <source>
        <dbReference type="EMBL" id="KAF6019443.1"/>
    </source>
</evidence>
<dbReference type="Pfam" id="PF10246">
    <property type="entry name" value="MRP-S35"/>
    <property type="match status" value="1"/>
</dbReference>
<dbReference type="PANTHER" id="PTHR13447">
    <property type="entry name" value="MITOCHONDRIAL 28S RIBOSOMAL PROTEIN S28"/>
    <property type="match status" value="1"/>
</dbReference>